<name>A0A1X7U593_AMPQE</name>
<evidence type="ECO:0000313" key="1">
    <source>
        <dbReference type="EnsemblMetazoa" id="Aqu2.1.22631_001"/>
    </source>
</evidence>
<dbReference type="InParanoid" id="A0A1X7U593"/>
<proteinExistence type="predicted"/>
<accession>A0A1X7U593</accession>
<protein>
    <submittedName>
        <fullName evidence="1">Uncharacterized protein</fullName>
    </submittedName>
</protein>
<dbReference type="AlphaFoldDB" id="A0A1X7U593"/>
<reference evidence="1" key="1">
    <citation type="submission" date="2017-05" db="UniProtKB">
        <authorList>
            <consortium name="EnsemblMetazoa"/>
        </authorList>
    </citation>
    <scope>IDENTIFICATION</scope>
</reference>
<sequence length="79" mass="9306">ICKKLFLFIYSVRNGTYKNLRRQFIQNGMKPRVHGNTGRIPCNALSVKGIKNVVAFLEMYTEDYAYLRRYLDIKPMTDL</sequence>
<dbReference type="EnsemblMetazoa" id="Aqu2.1.22631_001">
    <property type="protein sequence ID" value="Aqu2.1.22631_001"/>
    <property type="gene ID" value="Aqu2.1.22631"/>
</dbReference>
<organism evidence="1">
    <name type="scientific">Amphimedon queenslandica</name>
    <name type="common">Sponge</name>
    <dbReference type="NCBI Taxonomy" id="400682"/>
    <lineage>
        <taxon>Eukaryota</taxon>
        <taxon>Metazoa</taxon>
        <taxon>Porifera</taxon>
        <taxon>Demospongiae</taxon>
        <taxon>Heteroscleromorpha</taxon>
        <taxon>Haplosclerida</taxon>
        <taxon>Niphatidae</taxon>
        <taxon>Amphimedon</taxon>
    </lineage>
</organism>